<keyword evidence="5" id="KW-0479">Metal-binding</keyword>
<dbReference type="PROSITE" id="PS50089">
    <property type="entry name" value="ZF_RING_2"/>
    <property type="match status" value="1"/>
</dbReference>
<evidence type="ECO:0000256" key="2">
    <source>
        <dbReference type="ARBA" id="ARBA00004906"/>
    </source>
</evidence>
<organism evidence="10 11">
    <name type="scientific">Opisthorchis viverrini</name>
    <name type="common">Southeast Asian liver fluke</name>
    <dbReference type="NCBI Taxonomy" id="6198"/>
    <lineage>
        <taxon>Eukaryota</taxon>
        <taxon>Metazoa</taxon>
        <taxon>Spiralia</taxon>
        <taxon>Lophotrochozoa</taxon>
        <taxon>Platyhelminthes</taxon>
        <taxon>Trematoda</taxon>
        <taxon>Digenea</taxon>
        <taxon>Opisthorchiida</taxon>
        <taxon>Opisthorchiata</taxon>
        <taxon>Opisthorchiidae</taxon>
        <taxon>Opisthorchis</taxon>
    </lineage>
</organism>
<keyword evidence="3" id="KW-0808">Transferase</keyword>
<keyword evidence="9" id="KW-0472">Membrane</keyword>
<evidence type="ECO:0000256" key="8">
    <source>
        <dbReference type="ARBA" id="ARBA00022989"/>
    </source>
</evidence>
<evidence type="ECO:0000256" key="5">
    <source>
        <dbReference type="ARBA" id="ARBA00022723"/>
    </source>
</evidence>
<evidence type="ECO:0000256" key="1">
    <source>
        <dbReference type="ARBA" id="ARBA00004141"/>
    </source>
</evidence>
<dbReference type="Pfam" id="PF25563">
    <property type="entry name" value="TPR_SYVN1_N"/>
    <property type="match status" value="1"/>
</dbReference>
<comment type="subcellular location">
    <subcellularLocation>
        <location evidence="1">Membrane</location>
        <topology evidence="1">Multi-pass membrane protein</topology>
    </subcellularLocation>
</comment>
<dbReference type="Gene3D" id="3.30.40.10">
    <property type="entry name" value="Zinc/RING finger domain, C3HC4 (zinc finger)"/>
    <property type="match status" value="1"/>
</dbReference>
<dbReference type="GO" id="GO:0000151">
    <property type="term" value="C:ubiquitin ligase complex"/>
    <property type="evidence" value="ECO:0007669"/>
    <property type="project" value="TreeGrafter"/>
</dbReference>
<dbReference type="GO" id="GO:0008270">
    <property type="term" value="F:zinc ion binding"/>
    <property type="evidence" value="ECO:0007669"/>
    <property type="project" value="UniProtKB-KW"/>
</dbReference>
<dbReference type="OrthoDB" id="3824970at2759"/>
<proteinExistence type="predicted"/>
<dbReference type="SUPFAM" id="SSF57850">
    <property type="entry name" value="RING/U-box"/>
    <property type="match status" value="1"/>
</dbReference>
<evidence type="ECO:0000256" key="7">
    <source>
        <dbReference type="ARBA" id="ARBA00022833"/>
    </source>
</evidence>
<dbReference type="CTD" id="20314474"/>
<evidence type="ECO:0000313" key="10">
    <source>
        <dbReference type="EMBL" id="KER33832.1"/>
    </source>
</evidence>
<dbReference type="GO" id="GO:0030968">
    <property type="term" value="P:endoplasmic reticulum unfolded protein response"/>
    <property type="evidence" value="ECO:0007669"/>
    <property type="project" value="TreeGrafter"/>
</dbReference>
<keyword evidence="7" id="KW-0862">Zinc</keyword>
<comment type="pathway">
    <text evidence="2">Protein modification; protein ubiquitination.</text>
</comment>
<gene>
    <name evidence="10" type="ORF">T265_00286</name>
</gene>
<dbReference type="EMBL" id="KL596621">
    <property type="protein sequence ID" value="KER33832.1"/>
    <property type="molecule type" value="Genomic_DNA"/>
</dbReference>
<dbReference type="GO" id="GO:0005829">
    <property type="term" value="C:cytosol"/>
    <property type="evidence" value="ECO:0007669"/>
    <property type="project" value="TreeGrafter"/>
</dbReference>
<protein>
    <submittedName>
        <fullName evidence="10">Uncharacterized protein</fullName>
    </submittedName>
</protein>
<dbReference type="STRING" id="6198.A0A075A672"/>
<evidence type="ECO:0000256" key="9">
    <source>
        <dbReference type="ARBA" id="ARBA00023136"/>
    </source>
</evidence>
<keyword evidence="6" id="KW-0863">Zinc-finger</keyword>
<dbReference type="AlphaFoldDB" id="A0A075A672"/>
<keyword evidence="4" id="KW-0812">Transmembrane</keyword>
<dbReference type="GO" id="GO:0070936">
    <property type="term" value="P:protein K48-linked ubiquitination"/>
    <property type="evidence" value="ECO:0007669"/>
    <property type="project" value="TreeGrafter"/>
</dbReference>
<dbReference type="PANTHER" id="PTHR15067">
    <property type="entry name" value="E3 UBIQUITIN-PROTEIN LIGASE RNF8"/>
    <property type="match status" value="1"/>
</dbReference>
<dbReference type="GO" id="GO:0006511">
    <property type="term" value="P:ubiquitin-dependent protein catabolic process"/>
    <property type="evidence" value="ECO:0007669"/>
    <property type="project" value="TreeGrafter"/>
</dbReference>
<dbReference type="SMART" id="SM00184">
    <property type="entry name" value="RING"/>
    <property type="match status" value="1"/>
</dbReference>
<dbReference type="GeneID" id="20314474"/>
<dbReference type="Pfam" id="PF13639">
    <property type="entry name" value="zf-RING_2"/>
    <property type="match status" value="1"/>
</dbReference>
<dbReference type="KEGG" id="ovi:T265_00286"/>
<dbReference type="Proteomes" id="UP000054324">
    <property type="component" value="Unassembled WGS sequence"/>
</dbReference>
<dbReference type="GO" id="GO:0061630">
    <property type="term" value="F:ubiquitin protein ligase activity"/>
    <property type="evidence" value="ECO:0007669"/>
    <property type="project" value="TreeGrafter"/>
</dbReference>
<dbReference type="InterPro" id="IPR013083">
    <property type="entry name" value="Znf_RING/FYVE/PHD"/>
</dbReference>
<accession>A0A075A672</accession>
<dbReference type="InterPro" id="IPR057992">
    <property type="entry name" value="TPR_SYVN1_N"/>
</dbReference>
<sequence>MNSFRLERIPLPEFSTYLIYTALSLIGSVLRLSYVVLQTGLRPNLSNETTVAFTATISSLCVEDTWFFWSCINFAYCLLICAGRELQHLFFGELRESENTNIRENFSNFIFYKVVFVYGILNVDALHELLLWAGWFSILGFLHLLTGLAKDRLEYIVQSSNHFVPPLRILCLLFCILVSGNLLTAISVAFGARYSLNLMCFMLAEVFQLVVKTLYIVVWYAIHLYSEAAAAQRTSMGEFYHKSLSVYHADMLFSSVSDLGDVLHNVHLLCWNGIRVNMSAIIVGMHLQHLYHKLSKRIRHHKHYQKLIHMLDSQSIRASKPDQDCVVCWEKLTCSRQLPCGHIFHLGCLHIWIERSADCPICRTPLDASRWVLPSNSKLGSLTSNTRPAKLSDVVRLPSTLAGTCNPVDANSENMYLTENAVESSSRDLTEHACGASEECFGPNSFGVVFENSFFRQDKDLGSNPHSLSALVSINSFLNLCNEPLRSPGSNSQLLSSLRPSLSTGFETTPKMELGSSMATDFQVFYTSPERRKQSLEQRKQNLLQRARLKFSSWEQPIDF</sequence>
<evidence type="ECO:0000256" key="6">
    <source>
        <dbReference type="ARBA" id="ARBA00022771"/>
    </source>
</evidence>
<dbReference type="GO" id="GO:0005783">
    <property type="term" value="C:endoplasmic reticulum"/>
    <property type="evidence" value="ECO:0007669"/>
    <property type="project" value="TreeGrafter"/>
</dbReference>
<evidence type="ECO:0000256" key="3">
    <source>
        <dbReference type="ARBA" id="ARBA00022679"/>
    </source>
</evidence>
<reference evidence="10 11" key="1">
    <citation type="submission" date="2013-11" db="EMBL/GenBank/DDBJ databases">
        <title>Opisthorchis viverrini - life in the bile duct.</title>
        <authorList>
            <person name="Young N.D."/>
            <person name="Nagarajan N."/>
            <person name="Lin S.J."/>
            <person name="Korhonen P.K."/>
            <person name="Jex A.R."/>
            <person name="Hall R.S."/>
            <person name="Safavi-Hemami H."/>
            <person name="Kaewkong W."/>
            <person name="Bertrand D."/>
            <person name="Gao S."/>
            <person name="Seet Q."/>
            <person name="Wongkham S."/>
            <person name="Teh B.T."/>
            <person name="Wongkham C."/>
            <person name="Intapan P.M."/>
            <person name="Maleewong W."/>
            <person name="Yang X."/>
            <person name="Hu M."/>
            <person name="Wang Z."/>
            <person name="Hofmann A."/>
            <person name="Sternberg P.W."/>
            <person name="Tan P."/>
            <person name="Wang J."/>
            <person name="Gasser R.B."/>
        </authorList>
    </citation>
    <scope>NUCLEOTIDE SEQUENCE [LARGE SCALE GENOMIC DNA]</scope>
</reference>
<evidence type="ECO:0000256" key="4">
    <source>
        <dbReference type="ARBA" id="ARBA00022692"/>
    </source>
</evidence>
<evidence type="ECO:0000313" key="11">
    <source>
        <dbReference type="Proteomes" id="UP000054324"/>
    </source>
</evidence>
<keyword evidence="11" id="KW-1185">Reference proteome</keyword>
<keyword evidence="8" id="KW-1133">Transmembrane helix</keyword>
<dbReference type="RefSeq" id="XP_009162295.1">
    <property type="nucleotide sequence ID" value="XM_009164031.1"/>
</dbReference>
<dbReference type="InterPro" id="IPR001841">
    <property type="entry name" value="Znf_RING"/>
</dbReference>
<name>A0A075A672_OPIVI</name>
<dbReference type="PANTHER" id="PTHR15067:SF5">
    <property type="entry name" value="E3 UBIQUITIN-PROTEIN LIGASE AMFR"/>
    <property type="match status" value="1"/>
</dbReference>